<accession>A0A2N0DAW8</accession>
<sequence length="67" mass="7740">MATVQRLVGDCPESAVFQSFCQPRQVTNDKARVRLSRRDEFSFDTEMDFDPLAFEPAPTSRGQMRRL</sequence>
<dbReference type="AlphaFoldDB" id="A0A2N0DAW8"/>
<name>A0A2N0DAW8_RHISU</name>
<comment type="caution">
    <text evidence="1">The sequence shown here is derived from an EMBL/GenBank/DDBJ whole genome shotgun (WGS) entry which is preliminary data.</text>
</comment>
<reference evidence="1 2" key="2">
    <citation type="submission" date="2017-12" db="EMBL/GenBank/DDBJ databases">
        <title>Genome sequence of Rhizobium sullae HCNT1 isolated from Sulla coronaria nodules and featuring peculiar denitrification phenotypes.</title>
        <authorList>
            <person name="De Diego-Diaz B."/>
            <person name="Treu L."/>
            <person name="Campanaro S."/>
            <person name="Da Silva Duarte V."/>
            <person name="Basaglia M."/>
            <person name="Favaro L."/>
            <person name="Casella S."/>
            <person name="Squartini A."/>
        </authorList>
    </citation>
    <scope>NUCLEOTIDE SEQUENCE [LARGE SCALE GENOMIC DNA]</scope>
    <source>
        <strain evidence="1 2">HCNT1</strain>
    </source>
</reference>
<dbReference type="Proteomes" id="UP000232164">
    <property type="component" value="Unassembled WGS sequence"/>
</dbReference>
<reference evidence="1 2" key="1">
    <citation type="submission" date="2017-11" db="EMBL/GenBank/DDBJ databases">
        <authorList>
            <person name="Han C.G."/>
        </authorList>
    </citation>
    <scope>NUCLEOTIDE SEQUENCE [LARGE SCALE GENOMIC DNA]</scope>
    <source>
        <strain evidence="1 2">HCNT1</strain>
    </source>
</reference>
<organism evidence="1 2">
    <name type="scientific">Rhizobium sullae</name>
    <name type="common">Rhizobium hedysari</name>
    <dbReference type="NCBI Taxonomy" id="50338"/>
    <lineage>
        <taxon>Bacteria</taxon>
        <taxon>Pseudomonadati</taxon>
        <taxon>Pseudomonadota</taxon>
        <taxon>Alphaproteobacteria</taxon>
        <taxon>Hyphomicrobiales</taxon>
        <taxon>Rhizobiaceae</taxon>
        <taxon>Rhizobium/Agrobacterium group</taxon>
        <taxon>Rhizobium</taxon>
    </lineage>
</organism>
<dbReference type="EMBL" id="PIQN01000008">
    <property type="protein sequence ID" value="PKA43219.1"/>
    <property type="molecule type" value="Genomic_DNA"/>
</dbReference>
<evidence type="ECO:0000313" key="1">
    <source>
        <dbReference type="EMBL" id="PKA43219.1"/>
    </source>
</evidence>
<protein>
    <submittedName>
        <fullName evidence="1">Uncharacterized protein</fullName>
    </submittedName>
</protein>
<proteinExistence type="predicted"/>
<gene>
    <name evidence="1" type="ORF">CWR43_14330</name>
</gene>
<evidence type="ECO:0000313" key="2">
    <source>
        <dbReference type="Proteomes" id="UP000232164"/>
    </source>
</evidence>